<dbReference type="InterPro" id="IPR000043">
    <property type="entry name" value="Adenosylhomocysteinase-like"/>
</dbReference>
<organism evidence="1">
    <name type="scientific">Henneguya salminicola</name>
    <name type="common">Myxosporean</name>
    <dbReference type="NCBI Taxonomy" id="69463"/>
    <lineage>
        <taxon>Eukaryota</taxon>
        <taxon>Metazoa</taxon>
        <taxon>Cnidaria</taxon>
        <taxon>Myxozoa</taxon>
        <taxon>Myxosporea</taxon>
        <taxon>Bivalvulida</taxon>
        <taxon>Platysporina</taxon>
        <taxon>Myxobolidae</taxon>
        <taxon>Henneguya</taxon>
    </lineage>
</organism>
<dbReference type="SUPFAM" id="SSF52283">
    <property type="entry name" value="Formate/glycerate dehydrogenase catalytic domain-like"/>
    <property type="match status" value="1"/>
</dbReference>
<dbReference type="EMBL" id="GHBP01002766">
    <property type="protein sequence ID" value="NDJ93191.1"/>
    <property type="molecule type" value="Transcribed_RNA"/>
</dbReference>
<dbReference type="PANTHER" id="PTHR23420">
    <property type="entry name" value="ADENOSYLHOMOCYSTEINASE"/>
    <property type="match status" value="1"/>
</dbReference>
<dbReference type="GO" id="GO:0033353">
    <property type="term" value="P:S-adenosylmethionine cycle"/>
    <property type="evidence" value="ECO:0007669"/>
    <property type="project" value="TreeGrafter"/>
</dbReference>
<evidence type="ECO:0000313" key="1">
    <source>
        <dbReference type="EMBL" id="NDJ93191.1"/>
    </source>
</evidence>
<dbReference type="Gene3D" id="3.40.50.1480">
    <property type="entry name" value="Adenosylhomocysteinase-like"/>
    <property type="match status" value="1"/>
</dbReference>
<protein>
    <submittedName>
        <fullName evidence="1">Putative adenosylhomocysteinase 2 (Trinotate prediction)</fullName>
    </submittedName>
</protein>
<dbReference type="PANTHER" id="PTHR23420:SF0">
    <property type="entry name" value="ADENOSYLHOMOCYSTEINASE"/>
    <property type="match status" value="1"/>
</dbReference>
<reference evidence="1" key="1">
    <citation type="submission" date="2018-11" db="EMBL/GenBank/DDBJ databases">
        <title>Henneguya salminicola genome and transcriptome.</title>
        <authorList>
            <person name="Yahalomi D."/>
            <person name="Atkinson S.D."/>
            <person name="Neuhof M."/>
            <person name="Chang E.S."/>
            <person name="Philippe H."/>
            <person name="Cartwright P."/>
            <person name="Bartholomew J.L."/>
            <person name="Huchon D."/>
        </authorList>
    </citation>
    <scope>NUCLEOTIDE SEQUENCE</scope>
    <source>
        <strain evidence="1">Hz1</strain>
        <tissue evidence="1">Whole</tissue>
    </source>
</reference>
<dbReference type="Pfam" id="PF05221">
    <property type="entry name" value="AdoHcyase"/>
    <property type="match status" value="1"/>
</dbReference>
<dbReference type="GO" id="GO:0005829">
    <property type="term" value="C:cytosol"/>
    <property type="evidence" value="ECO:0007669"/>
    <property type="project" value="TreeGrafter"/>
</dbReference>
<proteinExistence type="predicted"/>
<sequence>MQAKDGLPGLLIIKEINKNTVPLKGAYICGCSNINPHIAVLVQTLIEFGATVGWCTSNINAVENDVCSAMTEFGVNMFAWCGESEEDYWWCIEECIISAGKNPNFIIDDGGDMTTVMLNKFPKLFHNLKGIIEISPYGVYKLYSLANDKQLLVPAINITNAVSLDQFNRIFYFRECLLKW</sequence>
<dbReference type="AlphaFoldDB" id="A0A6G3MGU5"/>
<accession>A0A6G3MGU5</accession>
<dbReference type="InterPro" id="IPR042172">
    <property type="entry name" value="Adenosylhomocyst_ase-like_sf"/>
</dbReference>
<name>A0A6G3MGU5_HENSL</name>